<reference evidence="1" key="1">
    <citation type="journal article" date="2021" name="New Phytol.">
        <title>Evolutionary innovations through gain and loss of genes in the ectomycorrhizal Boletales.</title>
        <authorList>
            <person name="Wu G."/>
            <person name="Miyauchi S."/>
            <person name="Morin E."/>
            <person name="Kuo A."/>
            <person name="Drula E."/>
            <person name="Varga T."/>
            <person name="Kohler A."/>
            <person name="Feng B."/>
            <person name="Cao Y."/>
            <person name="Lipzen A."/>
            <person name="Daum C."/>
            <person name="Hundley H."/>
            <person name="Pangilinan J."/>
            <person name="Johnson J."/>
            <person name="Barry K."/>
            <person name="LaButti K."/>
            <person name="Ng V."/>
            <person name="Ahrendt S."/>
            <person name="Min B."/>
            <person name="Choi I.G."/>
            <person name="Park H."/>
            <person name="Plett J.M."/>
            <person name="Magnuson J."/>
            <person name="Spatafora J.W."/>
            <person name="Nagy L.G."/>
            <person name="Henrissat B."/>
            <person name="Grigoriev I.V."/>
            <person name="Yang Z.L."/>
            <person name="Xu J."/>
            <person name="Martin F.M."/>
        </authorList>
    </citation>
    <scope>NUCLEOTIDE SEQUENCE</scope>
    <source>
        <strain evidence="1">ATCC 28755</strain>
    </source>
</reference>
<dbReference type="EMBL" id="MU267650">
    <property type="protein sequence ID" value="KAH7912518.1"/>
    <property type="molecule type" value="Genomic_DNA"/>
</dbReference>
<name>A0ACB8AH65_9AGAM</name>
<protein>
    <submittedName>
        <fullName evidence="1">Uncharacterized protein</fullName>
    </submittedName>
</protein>
<gene>
    <name evidence="1" type="ORF">BJ138DRAFT_1148301</name>
</gene>
<dbReference type="Proteomes" id="UP000790377">
    <property type="component" value="Unassembled WGS sequence"/>
</dbReference>
<evidence type="ECO:0000313" key="1">
    <source>
        <dbReference type="EMBL" id="KAH7912518.1"/>
    </source>
</evidence>
<accession>A0ACB8AH65</accession>
<evidence type="ECO:0000313" key="2">
    <source>
        <dbReference type="Proteomes" id="UP000790377"/>
    </source>
</evidence>
<comment type="caution">
    <text evidence="1">The sequence shown here is derived from an EMBL/GenBank/DDBJ whole genome shotgun (WGS) entry which is preliminary data.</text>
</comment>
<proteinExistence type="predicted"/>
<sequence length="146" mass="15904">MSLRTRRALKKSRYVFVMTMCRSLLACRQSSAVKAGPNFKDIPEVPGGAKSTTPASPGTAANNLSPHYLMGLRIGSNLRLAQEIQNIVQAGILNATLQYALRARELSLQERALNEARALNGQIEVRFPPLPSVDTVLSMFLGEVPP</sequence>
<organism evidence="1 2">
    <name type="scientific">Hygrophoropsis aurantiaca</name>
    <dbReference type="NCBI Taxonomy" id="72124"/>
    <lineage>
        <taxon>Eukaryota</taxon>
        <taxon>Fungi</taxon>
        <taxon>Dikarya</taxon>
        <taxon>Basidiomycota</taxon>
        <taxon>Agaricomycotina</taxon>
        <taxon>Agaricomycetes</taxon>
        <taxon>Agaricomycetidae</taxon>
        <taxon>Boletales</taxon>
        <taxon>Coniophorineae</taxon>
        <taxon>Hygrophoropsidaceae</taxon>
        <taxon>Hygrophoropsis</taxon>
    </lineage>
</organism>
<keyword evidence="2" id="KW-1185">Reference proteome</keyword>